<evidence type="ECO:0000313" key="2">
    <source>
        <dbReference type="EMBL" id="KPQ11575.1"/>
    </source>
</evidence>
<dbReference type="EC" id="1.1.1.125" evidence="2"/>
<dbReference type="PROSITE" id="PS00061">
    <property type="entry name" value="ADH_SHORT"/>
    <property type="match status" value="1"/>
</dbReference>
<name>A0A0P8A8V8_9HYPH</name>
<dbReference type="PANTHER" id="PTHR42760">
    <property type="entry name" value="SHORT-CHAIN DEHYDROGENASES/REDUCTASES FAMILY MEMBER"/>
    <property type="match status" value="1"/>
</dbReference>
<proteinExistence type="inferred from homology"/>
<dbReference type="EMBL" id="LJSX01000007">
    <property type="protein sequence ID" value="KPQ11575.1"/>
    <property type="molecule type" value="Genomic_DNA"/>
</dbReference>
<comment type="caution">
    <text evidence="2">The sequence shown here is derived from an EMBL/GenBank/DDBJ whole genome shotgun (WGS) entry which is preliminary data.</text>
</comment>
<protein>
    <submittedName>
        <fullName evidence="2">2-deoxy-D-gluconate 3-dehydrogenase</fullName>
        <ecNumber evidence="2">1.1.1.125</ecNumber>
    </submittedName>
    <submittedName>
        <fullName evidence="3">NAD(P)-dependent dehydrogenase, short-chain alcohol dehydrogenase family</fullName>
    </submittedName>
</protein>
<dbReference type="EMBL" id="FMBM01000002">
    <property type="protein sequence ID" value="SCC82481.1"/>
    <property type="molecule type" value="Genomic_DNA"/>
</dbReference>
<dbReference type="FunFam" id="3.40.50.720:FF:000084">
    <property type="entry name" value="Short-chain dehydrogenase reductase"/>
    <property type="match status" value="1"/>
</dbReference>
<dbReference type="Proteomes" id="UP000050497">
    <property type="component" value="Unassembled WGS sequence"/>
</dbReference>
<reference evidence="2 4" key="1">
    <citation type="submission" date="2015-09" db="EMBL/GenBank/DDBJ databases">
        <title>Identification and resolution of microdiversity through metagenomic sequencing of parallel consortia.</title>
        <authorList>
            <person name="Nelson W.C."/>
            <person name="Romine M.F."/>
            <person name="Lindemann S.R."/>
        </authorList>
    </citation>
    <scope>NUCLEOTIDE SEQUENCE [LARGE SCALE GENOMIC DNA]</scope>
    <source>
        <strain evidence="2">HL-109</strain>
    </source>
</reference>
<dbReference type="Proteomes" id="UP000182800">
    <property type="component" value="Unassembled WGS sequence"/>
</dbReference>
<dbReference type="PATRIC" id="fig|1653334.4.peg.2396"/>
<dbReference type="Pfam" id="PF13561">
    <property type="entry name" value="adh_short_C2"/>
    <property type="match status" value="1"/>
</dbReference>
<organism evidence="2 4">
    <name type="scientific">Saliniramus fredricksonii</name>
    <dbReference type="NCBI Taxonomy" id="1653334"/>
    <lineage>
        <taxon>Bacteria</taxon>
        <taxon>Pseudomonadati</taxon>
        <taxon>Pseudomonadota</taxon>
        <taxon>Alphaproteobacteria</taxon>
        <taxon>Hyphomicrobiales</taxon>
        <taxon>Salinarimonadaceae</taxon>
        <taxon>Saliniramus</taxon>
    </lineage>
</organism>
<dbReference type="PRINTS" id="PR00081">
    <property type="entry name" value="GDHRDH"/>
</dbReference>
<dbReference type="GO" id="GO:0030497">
    <property type="term" value="P:fatty acid elongation"/>
    <property type="evidence" value="ECO:0007669"/>
    <property type="project" value="TreeGrafter"/>
</dbReference>
<dbReference type="PANTHER" id="PTHR42760:SF40">
    <property type="entry name" value="3-OXOACYL-[ACYL-CARRIER-PROTEIN] REDUCTASE, CHLOROPLASTIC"/>
    <property type="match status" value="1"/>
</dbReference>
<accession>A0A0P8A8V8</accession>
<dbReference type="AlphaFoldDB" id="A0A0P8A8V8"/>
<gene>
    <name evidence="2" type="primary">kduD</name>
    <name evidence="3" type="ORF">GA0071312_3473</name>
    <name evidence="2" type="ORF">HLUCCO17_06600</name>
</gene>
<dbReference type="SUPFAM" id="SSF51735">
    <property type="entry name" value="NAD(P)-binding Rossmann-fold domains"/>
    <property type="match status" value="1"/>
</dbReference>
<keyword evidence="2" id="KW-0560">Oxidoreductase</keyword>
<keyword evidence="5" id="KW-1185">Reference proteome</keyword>
<dbReference type="STRING" id="1653334.GA0071312_3473"/>
<evidence type="ECO:0000313" key="4">
    <source>
        <dbReference type="Proteomes" id="UP000050497"/>
    </source>
</evidence>
<dbReference type="PRINTS" id="PR00080">
    <property type="entry name" value="SDRFAMILY"/>
</dbReference>
<dbReference type="InterPro" id="IPR036291">
    <property type="entry name" value="NAD(P)-bd_dom_sf"/>
</dbReference>
<dbReference type="Gene3D" id="3.40.50.720">
    <property type="entry name" value="NAD(P)-binding Rossmann-like Domain"/>
    <property type="match status" value="1"/>
</dbReference>
<dbReference type="InterPro" id="IPR002347">
    <property type="entry name" value="SDR_fam"/>
</dbReference>
<reference evidence="3 5" key="2">
    <citation type="submission" date="2016-08" db="EMBL/GenBank/DDBJ databases">
        <authorList>
            <person name="Varghese N."/>
            <person name="Submissions Spin"/>
        </authorList>
    </citation>
    <scope>NUCLEOTIDE SEQUENCE [LARGE SCALE GENOMIC DNA]</scope>
    <source>
        <strain evidence="3 5">HL-109</strain>
    </source>
</reference>
<evidence type="ECO:0000256" key="1">
    <source>
        <dbReference type="ARBA" id="ARBA00006484"/>
    </source>
</evidence>
<dbReference type="GO" id="GO:0008678">
    <property type="term" value="F:2-deoxy-D-gluconate 3-dehydrogenase activity"/>
    <property type="evidence" value="ECO:0007669"/>
    <property type="project" value="UniProtKB-EC"/>
</dbReference>
<evidence type="ECO:0000313" key="3">
    <source>
        <dbReference type="EMBL" id="SCC82481.1"/>
    </source>
</evidence>
<evidence type="ECO:0000313" key="5">
    <source>
        <dbReference type="Proteomes" id="UP000182800"/>
    </source>
</evidence>
<sequence>MSTRENAMNATPATKATFAGDLFAGQHVLVSGGTSGIGLACARAFRDHGAQVIAGGVGDPSPDEAARDPGNAGIRFIDLDVRDPAAITSCIDALPERLAVLVNAAGIIRRDAEHDPDVFAQVIDINLNGSMRLCSAALERLTAGRGCVINLASMLSFFGGPRVPGYSASKGGIAQLTRSLAAAWAPQGVRVNALAPGWIATPLTQALQDDPARAGPILARTPMDRFGTPEEIAAAALFLASPAAGFITGTILPVDGGYASV</sequence>
<comment type="similarity">
    <text evidence="1">Belongs to the short-chain dehydrogenases/reductases (SDR) family.</text>
</comment>
<dbReference type="InterPro" id="IPR020904">
    <property type="entry name" value="Sc_DH/Rdtase_CS"/>
</dbReference>